<accession>A0A1X7AP83</accession>
<feature type="transmembrane region" description="Helical" evidence="1">
    <location>
        <begin position="26"/>
        <end position="46"/>
    </location>
</feature>
<feature type="transmembrane region" description="Helical" evidence="1">
    <location>
        <begin position="58"/>
        <end position="81"/>
    </location>
</feature>
<reference evidence="2 3" key="1">
    <citation type="submission" date="2017-03" db="EMBL/GenBank/DDBJ databases">
        <authorList>
            <person name="Afonso C.L."/>
            <person name="Miller P.J."/>
            <person name="Scott M.A."/>
            <person name="Spackman E."/>
            <person name="Goraichik I."/>
            <person name="Dimitrov K.M."/>
            <person name="Suarez D.L."/>
            <person name="Swayne D.E."/>
        </authorList>
    </citation>
    <scope>NUCLEOTIDE SEQUENCE [LARGE SCALE GENOMIC DNA]</scope>
    <source>
        <strain evidence="2">SB41UT1</strain>
    </source>
</reference>
<proteinExistence type="predicted"/>
<dbReference type="EMBL" id="FWPT01000010">
    <property type="protein sequence ID" value="SMA50096.1"/>
    <property type="molecule type" value="Genomic_DNA"/>
</dbReference>
<dbReference type="AlphaFoldDB" id="A0A1X7AP83"/>
<dbReference type="Pfam" id="PF06790">
    <property type="entry name" value="UPF0259"/>
    <property type="match status" value="1"/>
</dbReference>
<keyword evidence="1" id="KW-0472">Membrane</keyword>
<sequence length="223" mass="24774">MQTTPALVHSYLQDTLRFFRGNLKNLALIVLPYALVSELVYRFYILGLPKEQQLFSGFMVEIILFPILQTVVVLYMAAAVSGHQRGPLQCYQHSVQFWPRMLMLSIVTTLAVMAGLSLFIVPGIYLLVRLCLSEMFCILDRQSLFEGMRSSFGATVPVTWVIFLGLVILFPGITAITLGLAQMVGATDTPLVSIAVGVVQGVLRSLYAIYLFRVYSAIKQAAK</sequence>
<feature type="transmembrane region" description="Helical" evidence="1">
    <location>
        <begin position="101"/>
        <end position="132"/>
    </location>
</feature>
<keyword evidence="1" id="KW-1133">Transmembrane helix</keyword>
<dbReference type="RefSeq" id="WP_165767345.1">
    <property type="nucleotide sequence ID" value="NZ_CBCSCN010000005.1"/>
</dbReference>
<name>A0A1X7AP83_9GAMM</name>
<evidence type="ECO:0000313" key="2">
    <source>
        <dbReference type="EMBL" id="SMA50096.1"/>
    </source>
</evidence>
<keyword evidence="3" id="KW-1185">Reference proteome</keyword>
<gene>
    <name evidence="2" type="ORF">EHSB41UT_03887</name>
</gene>
<keyword evidence="1" id="KW-0812">Transmembrane</keyword>
<evidence type="ECO:0000313" key="3">
    <source>
        <dbReference type="Proteomes" id="UP000196573"/>
    </source>
</evidence>
<evidence type="ECO:0008006" key="4">
    <source>
        <dbReference type="Google" id="ProtNLM"/>
    </source>
</evidence>
<evidence type="ECO:0000256" key="1">
    <source>
        <dbReference type="SAM" id="Phobius"/>
    </source>
</evidence>
<feature type="transmembrane region" description="Helical" evidence="1">
    <location>
        <begin position="152"/>
        <end position="179"/>
    </location>
</feature>
<protein>
    <recommendedName>
        <fullName evidence="4">Membrane domain of glycerophosphoryl diester phosphodiesterase</fullName>
    </recommendedName>
</protein>
<feature type="transmembrane region" description="Helical" evidence="1">
    <location>
        <begin position="191"/>
        <end position="212"/>
    </location>
</feature>
<dbReference type="Proteomes" id="UP000196573">
    <property type="component" value="Unassembled WGS sequence"/>
</dbReference>
<organism evidence="2 3">
    <name type="scientific">Parendozoicomonas haliclonae</name>
    <dbReference type="NCBI Taxonomy" id="1960125"/>
    <lineage>
        <taxon>Bacteria</taxon>
        <taxon>Pseudomonadati</taxon>
        <taxon>Pseudomonadota</taxon>
        <taxon>Gammaproteobacteria</taxon>
        <taxon>Oceanospirillales</taxon>
        <taxon>Endozoicomonadaceae</taxon>
        <taxon>Parendozoicomonas</taxon>
    </lineage>
</organism>